<dbReference type="EMBL" id="BAAAYN010000001">
    <property type="protein sequence ID" value="GAA3381606.1"/>
    <property type="molecule type" value="Genomic_DNA"/>
</dbReference>
<dbReference type="Proteomes" id="UP001501676">
    <property type="component" value="Unassembled WGS sequence"/>
</dbReference>
<feature type="region of interest" description="Disordered" evidence="1">
    <location>
        <begin position="1"/>
        <end position="27"/>
    </location>
</feature>
<accession>A0ABP6SQD9</accession>
<evidence type="ECO:0000313" key="3">
    <source>
        <dbReference type="Proteomes" id="UP001501676"/>
    </source>
</evidence>
<keyword evidence="3" id="KW-1185">Reference proteome</keyword>
<proteinExistence type="predicted"/>
<comment type="caution">
    <text evidence="2">The sequence shown here is derived from an EMBL/GenBank/DDBJ whole genome shotgun (WGS) entry which is preliminary data.</text>
</comment>
<organism evidence="2 3">
    <name type="scientific">Cryptosporangium minutisporangium</name>
    <dbReference type="NCBI Taxonomy" id="113569"/>
    <lineage>
        <taxon>Bacteria</taxon>
        <taxon>Bacillati</taxon>
        <taxon>Actinomycetota</taxon>
        <taxon>Actinomycetes</taxon>
        <taxon>Cryptosporangiales</taxon>
        <taxon>Cryptosporangiaceae</taxon>
        <taxon>Cryptosporangium</taxon>
    </lineage>
</organism>
<evidence type="ECO:0000313" key="2">
    <source>
        <dbReference type="EMBL" id="GAA3381606.1"/>
    </source>
</evidence>
<name>A0ABP6SQD9_9ACTN</name>
<sequence length="100" mass="10168">MASGGYDSGACATSVRADSPRRPAGPASPLLVAVAGHLDPSRAATVASPAHAAATSTVVRGAAKYDDEVPIRNLRTGRSTAPLPIVRTLPTKIVVQNNKP</sequence>
<gene>
    <name evidence="2" type="ORF">GCM10020369_00200</name>
</gene>
<protein>
    <submittedName>
        <fullName evidence="2">Uncharacterized protein</fullName>
    </submittedName>
</protein>
<evidence type="ECO:0000256" key="1">
    <source>
        <dbReference type="SAM" id="MobiDB-lite"/>
    </source>
</evidence>
<reference evidence="3" key="1">
    <citation type="journal article" date="2019" name="Int. J. Syst. Evol. Microbiol.">
        <title>The Global Catalogue of Microorganisms (GCM) 10K type strain sequencing project: providing services to taxonomists for standard genome sequencing and annotation.</title>
        <authorList>
            <consortium name="The Broad Institute Genomics Platform"/>
            <consortium name="The Broad Institute Genome Sequencing Center for Infectious Disease"/>
            <person name="Wu L."/>
            <person name="Ma J."/>
        </authorList>
    </citation>
    <scope>NUCLEOTIDE SEQUENCE [LARGE SCALE GENOMIC DNA]</scope>
    <source>
        <strain evidence="3">JCM 9458</strain>
    </source>
</reference>